<reference evidence="7" key="2">
    <citation type="submission" date="2018-05" db="EMBL/GenBank/DDBJ databases">
        <authorList>
            <person name="Ferrari B."/>
        </authorList>
    </citation>
    <scope>NUCLEOTIDE SEQUENCE</scope>
    <source>
        <strain evidence="7">RRmetagenome_bin12</strain>
    </source>
</reference>
<dbReference type="GO" id="GO:0003700">
    <property type="term" value="F:DNA-binding transcription factor activity"/>
    <property type="evidence" value="ECO:0007669"/>
    <property type="project" value="TreeGrafter"/>
</dbReference>
<reference evidence="6 9" key="3">
    <citation type="submission" date="2020-10" db="EMBL/GenBank/DDBJ databases">
        <title>Ca. Dormibacterota MAGs.</title>
        <authorList>
            <person name="Montgomery K."/>
        </authorList>
    </citation>
    <scope>NUCLEOTIDE SEQUENCE [LARGE SCALE GENOMIC DNA]</scope>
    <source>
        <strain evidence="6">SC8812_S17_18</strain>
    </source>
</reference>
<dbReference type="InterPro" id="IPR050109">
    <property type="entry name" value="HTH-type_TetR-like_transc_reg"/>
</dbReference>
<evidence type="ECO:0000256" key="1">
    <source>
        <dbReference type="ARBA" id="ARBA00023015"/>
    </source>
</evidence>
<evidence type="ECO:0000313" key="8">
    <source>
        <dbReference type="Proteomes" id="UP000248724"/>
    </source>
</evidence>
<dbReference type="InterPro" id="IPR009057">
    <property type="entry name" value="Homeodomain-like_sf"/>
</dbReference>
<evidence type="ECO:0000313" key="9">
    <source>
        <dbReference type="Proteomes" id="UP000606991"/>
    </source>
</evidence>
<dbReference type="SUPFAM" id="SSF46689">
    <property type="entry name" value="Homeodomain-like"/>
    <property type="match status" value="1"/>
</dbReference>
<keyword evidence="1" id="KW-0805">Transcription regulation</keyword>
<dbReference type="Proteomes" id="UP000606991">
    <property type="component" value="Unassembled WGS sequence"/>
</dbReference>
<dbReference type="AlphaFoldDB" id="A0A2W5Z000"/>
<dbReference type="Proteomes" id="UP000248724">
    <property type="component" value="Unassembled WGS sequence"/>
</dbReference>
<reference evidence="7 8" key="1">
    <citation type="journal article" date="2017" name="Nature">
        <title>Atmospheric trace gases support primary production in Antarctic desert surface soil.</title>
        <authorList>
            <person name="Ji M."/>
            <person name="Greening C."/>
            <person name="Vanwonterghem I."/>
            <person name="Carere C.R."/>
            <person name="Bay S.K."/>
            <person name="Steen J.A."/>
            <person name="Montgomery K."/>
            <person name="Lines T."/>
            <person name="Beardall J."/>
            <person name="van Dorst J."/>
            <person name="Snape I."/>
            <person name="Stott M.B."/>
            <person name="Hugenholtz P."/>
            <person name="Ferrari B.C."/>
        </authorList>
    </citation>
    <scope>NUCLEOTIDE SEQUENCE [LARGE SCALE GENOMIC DNA]</scope>
    <source>
        <strain evidence="7">RRmetagenome_bin12</strain>
    </source>
</reference>
<dbReference type="InterPro" id="IPR001647">
    <property type="entry name" value="HTH_TetR"/>
</dbReference>
<evidence type="ECO:0000256" key="3">
    <source>
        <dbReference type="ARBA" id="ARBA00023163"/>
    </source>
</evidence>
<dbReference type="EMBL" id="QHBU01000257">
    <property type="protein sequence ID" value="PZR78430.1"/>
    <property type="molecule type" value="Genomic_DNA"/>
</dbReference>
<evidence type="ECO:0000256" key="2">
    <source>
        <dbReference type="ARBA" id="ARBA00023125"/>
    </source>
</evidence>
<evidence type="ECO:0000313" key="7">
    <source>
        <dbReference type="EMBL" id="PZR78430.1"/>
    </source>
</evidence>
<comment type="caution">
    <text evidence="7">The sequence shown here is derived from an EMBL/GenBank/DDBJ whole genome shotgun (WGS) entry which is preliminary data.</text>
</comment>
<evidence type="ECO:0000313" key="6">
    <source>
        <dbReference type="EMBL" id="MBJ7595246.1"/>
    </source>
</evidence>
<accession>A0A2W5Z000</accession>
<protein>
    <submittedName>
        <fullName evidence="7">TetR family transcriptional regulator</fullName>
    </submittedName>
    <submittedName>
        <fullName evidence="6">TetR/AcrR family transcriptional regulator</fullName>
    </submittedName>
</protein>
<dbReference type="SUPFAM" id="SSF48498">
    <property type="entry name" value="Tetracyclin repressor-like, C-terminal domain"/>
    <property type="match status" value="1"/>
</dbReference>
<keyword evidence="3" id="KW-0804">Transcription</keyword>
<keyword evidence="2 4" id="KW-0238">DNA-binding</keyword>
<dbReference type="PROSITE" id="PS50977">
    <property type="entry name" value="HTH_TETR_2"/>
    <property type="match status" value="1"/>
</dbReference>
<dbReference type="RefSeq" id="WP_337312180.1">
    <property type="nucleotide sequence ID" value="NZ_JAEKNS010000108.1"/>
</dbReference>
<sequence>MIVEPVRDRRAERHQATRTEILEAAWELARAHGLAALTLRDVATKIGTRPPSLYWYFHSKHAIYDAMFADANRQLLERIAKQAWPDDPREAMRLLAHVVVEFSTADVARYQLMFQRTIPDFEPSAESYALALEVLEQGRQRFHAAGLADPADFDLGAAVMAGLSAQQTANEPGGDRWVRLVDDAVDMYLDHVFSKTAGGRRQP</sequence>
<accession>A0A934K2X9</accession>
<dbReference type="PANTHER" id="PTHR30055:SF234">
    <property type="entry name" value="HTH-TYPE TRANSCRIPTIONAL REGULATOR BETI"/>
    <property type="match status" value="1"/>
</dbReference>
<dbReference type="EMBL" id="JAEKNS010000108">
    <property type="protein sequence ID" value="MBJ7595246.1"/>
    <property type="molecule type" value="Genomic_DNA"/>
</dbReference>
<organism evidence="7 8">
    <name type="scientific">Candidatus Aeolococcus gillhamiae</name>
    <dbReference type="NCBI Taxonomy" id="3127015"/>
    <lineage>
        <taxon>Bacteria</taxon>
        <taxon>Bacillati</taxon>
        <taxon>Candidatus Dormiibacterota</taxon>
        <taxon>Candidatus Dormibacteria</taxon>
        <taxon>Candidatus Aeolococcales</taxon>
        <taxon>Candidatus Aeolococcaceae</taxon>
        <taxon>Candidatus Aeolococcus</taxon>
    </lineage>
</organism>
<dbReference type="InterPro" id="IPR036271">
    <property type="entry name" value="Tet_transcr_reg_TetR-rel_C_sf"/>
</dbReference>
<feature type="domain" description="HTH tetR-type" evidence="5">
    <location>
        <begin position="15"/>
        <end position="75"/>
    </location>
</feature>
<gene>
    <name evidence="7" type="ORF">DLM65_13040</name>
    <name evidence="6" type="ORF">JF886_10370</name>
</gene>
<evidence type="ECO:0000256" key="4">
    <source>
        <dbReference type="PROSITE-ProRule" id="PRU00335"/>
    </source>
</evidence>
<dbReference type="Pfam" id="PF00440">
    <property type="entry name" value="TetR_N"/>
    <property type="match status" value="1"/>
</dbReference>
<dbReference type="PANTHER" id="PTHR30055">
    <property type="entry name" value="HTH-TYPE TRANSCRIPTIONAL REGULATOR RUTR"/>
    <property type="match status" value="1"/>
</dbReference>
<dbReference type="PRINTS" id="PR00455">
    <property type="entry name" value="HTHTETR"/>
</dbReference>
<dbReference type="Gene3D" id="1.10.357.10">
    <property type="entry name" value="Tetracycline Repressor, domain 2"/>
    <property type="match status" value="1"/>
</dbReference>
<proteinExistence type="predicted"/>
<dbReference type="GO" id="GO:0000976">
    <property type="term" value="F:transcription cis-regulatory region binding"/>
    <property type="evidence" value="ECO:0007669"/>
    <property type="project" value="TreeGrafter"/>
</dbReference>
<name>A0A2W5Z000_9BACT</name>
<evidence type="ECO:0000259" key="5">
    <source>
        <dbReference type="PROSITE" id="PS50977"/>
    </source>
</evidence>
<feature type="DNA-binding region" description="H-T-H motif" evidence="4">
    <location>
        <begin position="38"/>
        <end position="57"/>
    </location>
</feature>